<evidence type="ECO:0000256" key="1">
    <source>
        <dbReference type="SAM" id="MobiDB-lite"/>
    </source>
</evidence>
<feature type="compositionally biased region" description="Polar residues" evidence="1">
    <location>
        <begin position="24"/>
        <end position="33"/>
    </location>
</feature>
<comment type="caution">
    <text evidence="2">The sequence shown here is derived from an EMBL/GenBank/DDBJ whole genome shotgun (WGS) entry which is preliminary data.</text>
</comment>
<feature type="region of interest" description="Disordered" evidence="1">
    <location>
        <begin position="1"/>
        <end position="116"/>
    </location>
</feature>
<organism evidence="2 3">
    <name type="scientific">Cinchona calisaya</name>
    <dbReference type="NCBI Taxonomy" id="153742"/>
    <lineage>
        <taxon>Eukaryota</taxon>
        <taxon>Viridiplantae</taxon>
        <taxon>Streptophyta</taxon>
        <taxon>Embryophyta</taxon>
        <taxon>Tracheophyta</taxon>
        <taxon>Spermatophyta</taxon>
        <taxon>Magnoliopsida</taxon>
        <taxon>eudicotyledons</taxon>
        <taxon>Gunneridae</taxon>
        <taxon>Pentapetalae</taxon>
        <taxon>asterids</taxon>
        <taxon>lamiids</taxon>
        <taxon>Gentianales</taxon>
        <taxon>Rubiaceae</taxon>
        <taxon>Cinchonoideae</taxon>
        <taxon>Cinchoneae</taxon>
        <taxon>Cinchona</taxon>
    </lineage>
</organism>
<feature type="compositionally biased region" description="Low complexity" evidence="1">
    <location>
        <begin position="46"/>
        <end position="57"/>
    </location>
</feature>
<feature type="compositionally biased region" description="Gly residues" evidence="1">
    <location>
        <begin position="35"/>
        <end position="45"/>
    </location>
</feature>
<gene>
    <name evidence="2" type="ORF">ACH5RR_025913</name>
</gene>
<feature type="compositionally biased region" description="Basic and acidic residues" evidence="1">
    <location>
        <begin position="77"/>
        <end position="89"/>
    </location>
</feature>
<dbReference type="EMBL" id="JBJUIK010000011">
    <property type="protein sequence ID" value="KAL3513196.1"/>
    <property type="molecule type" value="Genomic_DNA"/>
</dbReference>
<feature type="compositionally biased region" description="Polar residues" evidence="1">
    <location>
        <begin position="58"/>
        <end position="75"/>
    </location>
</feature>
<keyword evidence="3" id="KW-1185">Reference proteome</keyword>
<evidence type="ECO:0000313" key="3">
    <source>
        <dbReference type="Proteomes" id="UP001630127"/>
    </source>
</evidence>
<name>A0ABD2Z1E4_9GENT</name>
<sequence length="146" mass="16298">MSLVRSLEPQPEPELGTGFHDTIPLQSSSSTSFRGLGGMSLGTGPEGSSQPGSGSPSFTITQEEFTRGNFPNPSFLQDRERGVGGGKRETRSRRRRRVKEWQWWQTGSGKGQRREQDEVIVPMNEEAEGKRVRKEKVAARIVLNIR</sequence>
<accession>A0ABD2Z1E4</accession>
<evidence type="ECO:0000313" key="2">
    <source>
        <dbReference type="EMBL" id="KAL3513196.1"/>
    </source>
</evidence>
<protein>
    <submittedName>
        <fullName evidence="2">Uncharacterized protein</fullName>
    </submittedName>
</protein>
<proteinExistence type="predicted"/>
<dbReference type="AlphaFoldDB" id="A0ABD2Z1E4"/>
<dbReference type="Proteomes" id="UP001630127">
    <property type="component" value="Unassembled WGS sequence"/>
</dbReference>
<reference evidence="2 3" key="1">
    <citation type="submission" date="2024-11" db="EMBL/GenBank/DDBJ databases">
        <title>A near-complete genome assembly of Cinchona calisaya.</title>
        <authorList>
            <person name="Lian D.C."/>
            <person name="Zhao X.W."/>
            <person name="Wei L."/>
        </authorList>
    </citation>
    <scope>NUCLEOTIDE SEQUENCE [LARGE SCALE GENOMIC DNA]</scope>
    <source>
        <tissue evidence="2">Nenye</tissue>
    </source>
</reference>